<evidence type="ECO:0000313" key="3">
    <source>
        <dbReference type="Proteomes" id="UP000822688"/>
    </source>
</evidence>
<organism evidence="2 3">
    <name type="scientific">Ceratodon purpureus</name>
    <name type="common">Fire moss</name>
    <name type="synonym">Dicranum purpureum</name>
    <dbReference type="NCBI Taxonomy" id="3225"/>
    <lineage>
        <taxon>Eukaryota</taxon>
        <taxon>Viridiplantae</taxon>
        <taxon>Streptophyta</taxon>
        <taxon>Embryophyta</taxon>
        <taxon>Bryophyta</taxon>
        <taxon>Bryophytina</taxon>
        <taxon>Bryopsida</taxon>
        <taxon>Dicranidae</taxon>
        <taxon>Pseudoditrichales</taxon>
        <taxon>Ditrichaceae</taxon>
        <taxon>Ceratodon</taxon>
    </lineage>
</organism>
<protein>
    <submittedName>
        <fullName evidence="2">Uncharacterized protein</fullName>
    </submittedName>
</protein>
<keyword evidence="3" id="KW-1185">Reference proteome</keyword>
<accession>A0A8T0HZQ5</accession>
<comment type="caution">
    <text evidence="2">The sequence shown here is derived from an EMBL/GenBank/DDBJ whole genome shotgun (WGS) entry which is preliminary data.</text>
</comment>
<gene>
    <name evidence="2" type="ORF">KC19_5G097100</name>
</gene>
<feature type="region of interest" description="Disordered" evidence="1">
    <location>
        <begin position="18"/>
        <end position="47"/>
    </location>
</feature>
<reference evidence="2" key="1">
    <citation type="submission" date="2020-06" db="EMBL/GenBank/DDBJ databases">
        <title>WGS assembly of Ceratodon purpureus strain R40.</title>
        <authorList>
            <person name="Carey S.B."/>
            <person name="Jenkins J."/>
            <person name="Shu S."/>
            <person name="Lovell J.T."/>
            <person name="Sreedasyam A."/>
            <person name="Maumus F."/>
            <person name="Tiley G.P."/>
            <person name="Fernandez-Pozo N."/>
            <person name="Barry K."/>
            <person name="Chen C."/>
            <person name="Wang M."/>
            <person name="Lipzen A."/>
            <person name="Daum C."/>
            <person name="Saski C.A."/>
            <person name="Payton A.C."/>
            <person name="Mcbreen J.C."/>
            <person name="Conrad R.E."/>
            <person name="Kollar L.M."/>
            <person name="Olsson S."/>
            <person name="Huttunen S."/>
            <person name="Landis J.B."/>
            <person name="Wickett N.J."/>
            <person name="Johnson M.G."/>
            <person name="Rensing S.A."/>
            <person name="Grimwood J."/>
            <person name="Schmutz J."/>
            <person name="Mcdaniel S.F."/>
        </authorList>
    </citation>
    <scope>NUCLEOTIDE SEQUENCE</scope>
    <source>
        <strain evidence="2">R40</strain>
    </source>
</reference>
<sequence length="121" mass="13261">LEGLRTCKRTLGCTPAAMDEKASWGSRRQGSRAPMQKGPTRRILSPQNCTPRHTLEIKLKLGLFLVTKRRGEPEPSAHMCDHCRGTPQILGTANQLMTHGGRLLEGQRTPVGSGCVRSPMC</sequence>
<name>A0A8T0HZQ5_CERPU</name>
<dbReference type="EMBL" id="CM026425">
    <property type="protein sequence ID" value="KAG0576660.1"/>
    <property type="molecule type" value="Genomic_DNA"/>
</dbReference>
<feature type="non-terminal residue" evidence="2">
    <location>
        <position position="1"/>
    </location>
</feature>
<proteinExistence type="predicted"/>
<evidence type="ECO:0000313" key="2">
    <source>
        <dbReference type="EMBL" id="KAG0576660.1"/>
    </source>
</evidence>
<evidence type="ECO:0000256" key="1">
    <source>
        <dbReference type="SAM" id="MobiDB-lite"/>
    </source>
</evidence>
<dbReference type="AlphaFoldDB" id="A0A8T0HZQ5"/>
<dbReference type="Proteomes" id="UP000822688">
    <property type="component" value="Chromosome 5"/>
</dbReference>